<reference evidence="1 2" key="1">
    <citation type="submission" date="2018-10" db="EMBL/GenBank/DDBJ databases">
        <title>Sequencing the genomes of 1000 actinobacteria strains.</title>
        <authorList>
            <person name="Klenk H.-P."/>
        </authorList>
    </citation>
    <scope>NUCLEOTIDE SEQUENCE [LARGE SCALE GENOMIC DNA]</scope>
    <source>
        <strain evidence="1 2">DSM 45175</strain>
    </source>
</reference>
<keyword evidence="2" id="KW-1185">Reference proteome</keyword>
<dbReference type="Proteomes" id="UP000277671">
    <property type="component" value="Unassembled WGS sequence"/>
</dbReference>
<dbReference type="AlphaFoldDB" id="A0A495JAC2"/>
<proteinExistence type="predicted"/>
<comment type="caution">
    <text evidence="1">The sequence shown here is derived from an EMBL/GenBank/DDBJ whole genome shotgun (WGS) entry which is preliminary data.</text>
</comment>
<accession>A0A495JAC2</accession>
<evidence type="ECO:0000313" key="2">
    <source>
        <dbReference type="Proteomes" id="UP000277671"/>
    </source>
</evidence>
<gene>
    <name evidence="1" type="ORF">BDK92_0194</name>
</gene>
<organism evidence="1 2">
    <name type="scientific">Micromonospora pisi</name>
    <dbReference type="NCBI Taxonomy" id="589240"/>
    <lineage>
        <taxon>Bacteria</taxon>
        <taxon>Bacillati</taxon>
        <taxon>Actinomycetota</taxon>
        <taxon>Actinomycetes</taxon>
        <taxon>Micromonosporales</taxon>
        <taxon>Micromonosporaceae</taxon>
        <taxon>Micromonospora</taxon>
    </lineage>
</organism>
<protein>
    <submittedName>
        <fullName evidence="1">Uncharacterized protein</fullName>
    </submittedName>
</protein>
<sequence length="48" mass="5138">MTGSAYETVKKALRVVGQHEDGKKCASCADDGCPELKKAEALTKPGEW</sequence>
<name>A0A495JAC2_9ACTN</name>
<evidence type="ECO:0000313" key="1">
    <source>
        <dbReference type="EMBL" id="RKR85976.1"/>
    </source>
</evidence>
<dbReference type="EMBL" id="RBKT01000001">
    <property type="protein sequence ID" value="RKR85976.1"/>
    <property type="molecule type" value="Genomic_DNA"/>
</dbReference>